<dbReference type="PANTHER" id="PTHR43394:SF1">
    <property type="entry name" value="ATP-BINDING CASSETTE SUB-FAMILY B MEMBER 10, MITOCHONDRIAL"/>
    <property type="match status" value="1"/>
</dbReference>
<evidence type="ECO:0000256" key="4">
    <source>
        <dbReference type="ARBA" id="ARBA00022692"/>
    </source>
</evidence>
<dbReference type="InterPro" id="IPR036640">
    <property type="entry name" value="ABC1_TM_sf"/>
</dbReference>
<keyword evidence="4 9" id="KW-0812">Transmembrane</keyword>
<dbReference type="Proteomes" id="UP000270678">
    <property type="component" value="Chromosome"/>
</dbReference>
<evidence type="ECO:0000256" key="8">
    <source>
        <dbReference type="ARBA" id="ARBA00023136"/>
    </source>
</evidence>
<dbReference type="EMBL" id="CP034346">
    <property type="protein sequence ID" value="AZS13296.1"/>
    <property type="molecule type" value="Genomic_DNA"/>
</dbReference>
<evidence type="ECO:0000256" key="7">
    <source>
        <dbReference type="ARBA" id="ARBA00022989"/>
    </source>
</evidence>
<dbReference type="SMART" id="SM00382">
    <property type="entry name" value="AAA"/>
    <property type="match status" value="1"/>
</dbReference>
<comment type="subcellular location">
    <subcellularLocation>
        <location evidence="1">Cell membrane</location>
        <topology evidence="1">Multi-pass membrane protein</topology>
    </subcellularLocation>
</comment>
<accession>A0A3Q9I600</accession>
<sequence>MGDFYMKVLHAKLITAQDYIKMLAKIMALLWKSSKHTLVFLLFFNLLAGLSLPITTIIWKFFIDSVVEALVSKDLSKPILWIVIHLLYTQFNNIMHNLCRYFESNQVDYMNKHITGLTLDKIERMEMADFDNAEIYDCIQKVNNESTQHSMNLLRTLILALQNFSSMAGAIVIFLGFGPLILLISFLACLPSLIINIKMSTKLFDIFTKRFERLRFINYLKSIIITYENIKEVKVNRLNSYFKTMIINDFNTFLKEDKKIRKKFSLQNSMASFLENIVSYSFQIYILVKVVARNLTLGDLTLFISTLSNFQSSIQNILRSISSLYDDALYIQNLFSLLEREVPTPEASSTPYPANFENIEFQNVSFKYPGREEFVLKNISFILTAKKSYSFVGLNGSGKTTLVKLLLRLYKPTSGRILMDGMNINDIDLEQYYKHIGAVFQDFIKYPFDIEKNIALGAIEDLNNFPKVKKAAEQSGADRFIEELPLKYATMLNKEWSEATQLSLGQWQRLAISRAFMSDSSILILDEPTASLDAEAEFELFTKFKDLMFDKTTILITHRLSTIRLVDEILVLKDGQVLESGNHDTLLRYNGEYARLYNMQSDMYMKGELVNEGSH</sequence>
<dbReference type="PROSITE" id="PS50893">
    <property type="entry name" value="ABC_TRANSPORTER_2"/>
    <property type="match status" value="1"/>
</dbReference>
<evidence type="ECO:0000256" key="9">
    <source>
        <dbReference type="SAM" id="Phobius"/>
    </source>
</evidence>
<dbReference type="GO" id="GO:0015421">
    <property type="term" value="F:ABC-type oligopeptide transporter activity"/>
    <property type="evidence" value="ECO:0007669"/>
    <property type="project" value="TreeGrafter"/>
</dbReference>
<dbReference type="GO" id="GO:0005524">
    <property type="term" value="F:ATP binding"/>
    <property type="evidence" value="ECO:0007669"/>
    <property type="project" value="UniProtKB-KW"/>
</dbReference>
<evidence type="ECO:0000256" key="2">
    <source>
        <dbReference type="ARBA" id="ARBA00022448"/>
    </source>
</evidence>
<dbReference type="SUPFAM" id="SSF52540">
    <property type="entry name" value="P-loop containing nucleoside triphosphate hydrolases"/>
    <property type="match status" value="1"/>
</dbReference>
<evidence type="ECO:0000313" key="12">
    <source>
        <dbReference type="EMBL" id="AZS13296.1"/>
    </source>
</evidence>
<dbReference type="InterPro" id="IPR039421">
    <property type="entry name" value="Type_1_exporter"/>
</dbReference>
<evidence type="ECO:0000256" key="3">
    <source>
        <dbReference type="ARBA" id="ARBA00022475"/>
    </source>
</evidence>
<dbReference type="AlphaFoldDB" id="A0A3Q9I600"/>
<dbReference type="InterPro" id="IPR003593">
    <property type="entry name" value="AAA+_ATPase"/>
</dbReference>
<dbReference type="OrthoDB" id="9806127at2"/>
<dbReference type="GO" id="GO:0016887">
    <property type="term" value="F:ATP hydrolysis activity"/>
    <property type="evidence" value="ECO:0007669"/>
    <property type="project" value="InterPro"/>
</dbReference>
<dbReference type="FunFam" id="3.40.50.300:FF:000221">
    <property type="entry name" value="Multidrug ABC transporter ATP-binding protein"/>
    <property type="match status" value="1"/>
</dbReference>
<keyword evidence="13" id="KW-1185">Reference proteome</keyword>
<dbReference type="PANTHER" id="PTHR43394">
    <property type="entry name" value="ATP-DEPENDENT PERMEASE MDL1, MITOCHONDRIAL"/>
    <property type="match status" value="1"/>
</dbReference>
<dbReference type="GO" id="GO:0005886">
    <property type="term" value="C:plasma membrane"/>
    <property type="evidence" value="ECO:0007669"/>
    <property type="project" value="UniProtKB-SubCell"/>
</dbReference>
<dbReference type="InterPro" id="IPR017871">
    <property type="entry name" value="ABC_transporter-like_CS"/>
</dbReference>
<reference evidence="13" key="1">
    <citation type="submission" date="2018-12" db="EMBL/GenBank/DDBJ databases">
        <title>Complete genome sequence of Paenibacillus sp. MBLB1234.</title>
        <authorList>
            <person name="Nam Y.-D."/>
            <person name="Kang J."/>
            <person name="Chung W.-H."/>
            <person name="Park Y.S."/>
        </authorList>
    </citation>
    <scope>NUCLEOTIDE SEQUENCE [LARGE SCALE GENOMIC DNA]</scope>
    <source>
        <strain evidence="13">MBLB1234</strain>
    </source>
</reference>
<name>A0A3Q9I600_9BACL</name>
<dbReference type="Gene3D" id="3.40.50.300">
    <property type="entry name" value="P-loop containing nucleotide triphosphate hydrolases"/>
    <property type="match status" value="1"/>
</dbReference>
<feature type="transmembrane region" description="Helical" evidence="9">
    <location>
        <begin position="37"/>
        <end position="59"/>
    </location>
</feature>
<dbReference type="Gene3D" id="1.20.1560.10">
    <property type="entry name" value="ABC transporter type 1, transmembrane domain"/>
    <property type="match status" value="1"/>
</dbReference>
<dbReference type="PROSITE" id="PS50929">
    <property type="entry name" value="ABC_TM1F"/>
    <property type="match status" value="1"/>
</dbReference>
<evidence type="ECO:0000259" key="10">
    <source>
        <dbReference type="PROSITE" id="PS50893"/>
    </source>
</evidence>
<dbReference type="KEGG" id="plut:EI981_01550"/>
<evidence type="ECO:0000313" key="13">
    <source>
        <dbReference type="Proteomes" id="UP000270678"/>
    </source>
</evidence>
<keyword evidence="2" id="KW-0813">Transport</keyword>
<dbReference type="SUPFAM" id="SSF90123">
    <property type="entry name" value="ABC transporter transmembrane region"/>
    <property type="match status" value="1"/>
</dbReference>
<dbReference type="InterPro" id="IPR003439">
    <property type="entry name" value="ABC_transporter-like_ATP-bd"/>
</dbReference>
<keyword evidence="6 12" id="KW-0067">ATP-binding</keyword>
<feature type="domain" description="ABC transmembrane type-1" evidence="11">
    <location>
        <begin position="39"/>
        <end position="326"/>
    </location>
</feature>
<evidence type="ECO:0000256" key="6">
    <source>
        <dbReference type="ARBA" id="ARBA00022840"/>
    </source>
</evidence>
<feature type="transmembrane region" description="Helical" evidence="9">
    <location>
        <begin position="180"/>
        <end position="197"/>
    </location>
</feature>
<organism evidence="12 13">
    <name type="scientific">Paenibacillus lutimineralis</name>
    <dbReference type="NCBI Taxonomy" id="2707005"/>
    <lineage>
        <taxon>Bacteria</taxon>
        <taxon>Bacillati</taxon>
        <taxon>Bacillota</taxon>
        <taxon>Bacilli</taxon>
        <taxon>Bacillales</taxon>
        <taxon>Paenibacillaceae</taxon>
        <taxon>Paenibacillus</taxon>
    </lineage>
</organism>
<dbReference type="PROSITE" id="PS00211">
    <property type="entry name" value="ABC_TRANSPORTER_1"/>
    <property type="match status" value="1"/>
</dbReference>
<dbReference type="InterPro" id="IPR011527">
    <property type="entry name" value="ABC1_TM_dom"/>
</dbReference>
<keyword evidence="8 9" id="KW-0472">Membrane</keyword>
<keyword evidence="5" id="KW-0547">Nucleotide-binding</keyword>
<feature type="domain" description="ABC transporter" evidence="10">
    <location>
        <begin position="359"/>
        <end position="599"/>
    </location>
</feature>
<evidence type="ECO:0000259" key="11">
    <source>
        <dbReference type="PROSITE" id="PS50929"/>
    </source>
</evidence>
<protein>
    <submittedName>
        <fullName evidence="12">ABC transporter ATP-binding protein</fullName>
    </submittedName>
</protein>
<dbReference type="InterPro" id="IPR027417">
    <property type="entry name" value="P-loop_NTPase"/>
</dbReference>
<proteinExistence type="predicted"/>
<evidence type="ECO:0000256" key="1">
    <source>
        <dbReference type="ARBA" id="ARBA00004651"/>
    </source>
</evidence>
<evidence type="ECO:0000256" key="5">
    <source>
        <dbReference type="ARBA" id="ARBA00022741"/>
    </source>
</evidence>
<feature type="transmembrane region" description="Helical" evidence="9">
    <location>
        <begin position="79"/>
        <end position="95"/>
    </location>
</feature>
<dbReference type="Pfam" id="PF00005">
    <property type="entry name" value="ABC_tran"/>
    <property type="match status" value="1"/>
</dbReference>
<gene>
    <name evidence="12" type="ORF">EI981_01550</name>
</gene>
<keyword evidence="7 9" id="KW-1133">Transmembrane helix</keyword>
<keyword evidence="3" id="KW-1003">Cell membrane</keyword>